<dbReference type="STRING" id="45670.SN16_06675"/>
<dbReference type="OrthoDB" id="2649700at2"/>
<proteinExistence type="predicted"/>
<evidence type="ECO:0000313" key="1">
    <source>
        <dbReference type="EMBL" id="KIH70832.1"/>
    </source>
</evidence>
<evidence type="ECO:0000313" key="2">
    <source>
        <dbReference type="EMBL" id="MDB0580480.1"/>
    </source>
</evidence>
<dbReference type="EMBL" id="JABEVU030000001">
    <property type="protein sequence ID" value="MDB0580480.1"/>
    <property type="molecule type" value="Genomic_DNA"/>
</dbReference>
<organism evidence="1 3">
    <name type="scientific">Salinicoccus roseus</name>
    <dbReference type="NCBI Taxonomy" id="45670"/>
    <lineage>
        <taxon>Bacteria</taxon>
        <taxon>Bacillati</taxon>
        <taxon>Bacillota</taxon>
        <taxon>Bacilli</taxon>
        <taxon>Bacillales</taxon>
        <taxon>Staphylococcaceae</taxon>
        <taxon>Salinicoccus</taxon>
    </lineage>
</organism>
<sequence length="91" mass="10425">MQTMILSVVAILLFTVFILMSKIDRLEGRLKNTQQILEQIAAQYDMPENPVNDELRHLINDGKEIQAVKRAREALGLSLIEGKEYVDRLKS</sequence>
<dbReference type="Proteomes" id="UP000031546">
    <property type="component" value="Unassembled WGS sequence"/>
</dbReference>
<gene>
    <name evidence="2" type="ORF">F7P68_0008035</name>
    <name evidence="1" type="ORF">SN16_06675</name>
</gene>
<keyword evidence="4" id="KW-1185">Reference proteome</keyword>
<dbReference type="AlphaFoldDB" id="A0A0C2E6A9"/>
<reference evidence="1 3" key="1">
    <citation type="submission" date="2015-01" db="EMBL/GenBank/DDBJ databases">
        <title>Genome sequences of high lactate-tolerant strain Salinicoccus roseus W12 with industrial interest.</title>
        <authorList>
            <person name="Wang H."/>
            <person name="Yu B."/>
        </authorList>
    </citation>
    <scope>NUCLEOTIDE SEQUENCE [LARGE SCALE GENOMIC DNA]</scope>
    <source>
        <strain evidence="1 3">W12</strain>
    </source>
</reference>
<evidence type="ECO:0000313" key="3">
    <source>
        <dbReference type="Proteomes" id="UP000031546"/>
    </source>
</evidence>
<comment type="caution">
    <text evidence="1">The sequence shown here is derived from an EMBL/GenBank/DDBJ whole genome shotgun (WGS) entry which is preliminary data.</text>
</comment>
<dbReference type="EMBL" id="JXII01000005">
    <property type="protein sequence ID" value="KIH70832.1"/>
    <property type="molecule type" value="Genomic_DNA"/>
</dbReference>
<name>A0A0C2E6A9_9STAP</name>
<evidence type="ECO:0000313" key="4">
    <source>
        <dbReference type="Proteomes" id="UP000527860"/>
    </source>
</evidence>
<reference evidence="2" key="3">
    <citation type="submission" date="2020-04" db="EMBL/GenBank/DDBJ databases">
        <authorList>
            <person name="Tanveer F."/>
            <person name="Xie Y."/>
            <person name="Shinwari Z.K."/>
        </authorList>
    </citation>
    <scope>NUCLEOTIDE SEQUENCE</scope>
    <source>
        <strain evidence="2">MOSEL-ME25</strain>
    </source>
</reference>
<dbReference type="GeneID" id="77845236"/>
<reference evidence="4" key="2">
    <citation type="submission" date="2020-04" db="EMBL/GenBank/DDBJ databases">
        <title>Genome analysis and biological profiling of marine Cellulosimicrobium funkei MOSEL-ME6.</title>
        <authorList>
            <person name="Tanveer F."/>
            <person name="Xie Y."/>
            <person name="Shinwari Z.K."/>
        </authorList>
    </citation>
    <scope>NUCLEOTIDE SEQUENCE [LARGE SCALE GENOMIC DNA]</scope>
    <source>
        <strain evidence="4">MOSEL-ME25</strain>
    </source>
</reference>
<evidence type="ECO:0008006" key="5">
    <source>
        <dbReference type="Google" id="ProtNLM"/>
    </source>
</evidence>
<accession>A0A0C2E6A9</accession>
<dbReference type="Proteomes" id="UP000527860">
    <property type="component" value="Unassembled WGS sequence"/>
</dbReference>
<dbReference type="RefSeq" id="WP_040105843.1">
    <property type="nucleotide sequence ID" value="NZ_JABEVU030000001.1"/>
</dbReference>
<protein>
    <recommendedName>
        <fullName evidence="5">Ribosomal protein L7/L12 C-terminal domain-containing protein</fullName>
    </recommendedName>
</protein>
<reference evidence="2 4" key="4">
    <citation type="submission" date="2022-12" db="EMBL/GenBank/DDBJ databases">
        <title>Genome analysis and biological profiling of marine Salinicoccus roseus MOSEL-ME25.</title>
        <authorList>
            <person name="Mirza F.T."/>
            <person name="Xie Y."/>
            <person name="Shinwari Z.K."/>
        </authorList>
    </citation>
    <scope>NUCLEOTIDE SEQUENCE [LARGE SCALE GENOMIC DNA]</scope>
    <source>
        <strain evidence="2 4">MOSEL-ME25</strain>
    </source>
</reference>